<dbReference type="GO" id="GO:0020037">
    <property type="term" value="F:heme binding"/>
    <property type="evidence" value="ECO:0007669"/>
    <property type="project" value="InterPro"/>
</dbReference>
<evidence type="ECO:0000313" key="7">
    <source>
        <dbReference type="EMBL" id="PWN34525.1"/>
    </source>
</evidence>
<feature type="binding site" description="axial binding residue" evidence="5">
    <location>
        <position position="505"/>
    </location>
    <ligand>
        <name>heme</name>
        <dbReference type="ChEBI" id="CHEBI:30413"/>
    </ligand>
    <ligandPart>
        <name>Fe</name>
        <dbReference type="ChEBI" id="CHEBI:18248"/>
    </ligandPart>
</feature>
<dbReference type="InterPro" id="IPR036396">
    <property type="entry name" value="Cyt_P450_sf"/>
</dbReference>
<keyword evidence="4 5" id="KW-0408">Iron</keyword>
<evidence type="ECO:0000256" key="4">
    <source>
        <dbReference type="ARBA" id="ARBA00023004"/>
    </source>
</evidence>
<proteinExistence type="inferred from homology"/>
<dbReference type="PANTHER" id="PTHR24304:SF2">
    <property type="entry name" value="24-HYDROXYCHOLESTEROL 7-ALPHA-HYDROXYLASE"/>
    <property type="match status" value="1"/>
</dbReference>
<name>A0A316VGB1_9BASI</name>
<evidence type="ECO:0000313" key="8">
    <source>
        <dbReference type="Proteomes" id="UP000245771"/>
    </source>
</evidence>
<evidence type="ECO:0000256" key="6">
    <source>
        <dbReference type="SAM" id="Phobius"/>
    </source>
</evidence>
<feature type="transmembrane region" description="Helical" evidence="6">
    <location>
        <begin position="36"/>
        <end position="55"/>
    </location>
</feature>
<gene>
    <name evidence="7" type="ORF">FA14DRAFT_160094</name>
</gene>
<dbReference type="EMBL" id="KZ819603">
    <property type="protein sequence ID" value="PWN34525.1"/>
    <property type="molecule type" value="Genomic_DNA"/>
</dbReference>
<dbReference type="InterPro" id="IPR001128">
    <property type="entry name" value="Cyt_P450"/>
</dbReference>
<comment type="similarity">
    <text evidence="1">Belongs to the cytochrome P450 family.</text>
</comment>
<dbReference type="GeneID" id="37020308"/>
<evidence type="ECO:0000256" key="3">
    <source>
        <dbReference type="ARBA" id="ARBA00022723"/>
    </source>
</evidence>
<dbReference type="InterPro" id="IPR050529">
    <property type="entry name" value="CYP450_sterol_14alpha_dmase"/>
</dbReference>
<dbReference type="AlphaFoldDB" id="A0A316VGB1"/>
<evidence type="ECO:0000256" key="2">
    <source>
        <dbReference type="ARBA" id="ARBA00022617"/>
    </source>
</evidence>
<accession>A0A316VGB1</accession>
<keyword evidence="8" id="KW-1185">Reference proteome</keyword>
<evidence type="ECO:0000256" key="5">
    <source>
        <dbReference type="PIRSR" id="PIRSR602401-1"/>
    </source>
</evidence>
<sequence length="569" mass="63859">MSSFKVPMPSQGVEAFVPASILQTFHKDGKTESNNTITFTILALLASILAFQYFFGAPAGFQPPAGSKAKKIKSFIPALGQMGFYGNSRPTWVKNHMGSVTRPAELKPIRMNIRSMVVTIVHGTESARSFFNNRDLNFNKGFQGLFIGIPSPKRSIEDVEGEVDEKMVALDQPAPKSQNLFDQWRNKNLRNCLSDKRLIQHDVMRKVARDFEEGFQDVWKNDGIDATKAGSTGLINMTEQLYWIIFRVSIRIVGSTELADDKSVLKPMMDSYWTIETENNYFNTIFPNLPIPSNRRRKKAGEDLHNLLKTPIEKRIASGDREEDYTQVLIDAGNSAMDITLWQTGNLFASIINSSAMFAWTLAFASADDGIYQKLRGEIDGTMERLCKENGVPSTANAFQKIASFSIEQLENNFGFTYFCIRETIRLLSNDYIYRLMQPKQPGSTGNVGGETIRDGEYLAFNMATINLSNDIYPNPLKYDPNRWERGEGSGPYEFVGWGTGLHPCIGMKLAKNELKIGLAFVVATMDIRPINVKTSKPYTSETLPRPQQFSGGYRAPTGPLKLHYTIRG</sequence>
<dbReference type="GO" id="GO:0004497">
    <property type="term" value="F:monooxygenase activity"/>
    <property type="evidence" value="ECO:0007669"/>
    <property type="project" value="InterPro"/>
</dbReference>
<dbReference type="InterPro" id="IPR002401">
    <property type="entry name" value="Cyt_P450_E_grp-I"/>
</dbReference>
<dbReference type="SUPFAM" id="SSF48264">
    <property type="entry name" value="Cytochrome P450"/>
    <property type="match status" value="1"/>
</dbReference>
<dbReference type="STRING" id="1280837.A0A316VGB1"/>
<dbReference type="PRINTS" id="PR00463">
    <property type="entry name" value="EP450I"/>
</dbReference>
<dbReference type="GO" id="GO:0016705">
    <property type="term" value="F:oxidoreductase activity, acting on paired donors, with incorporation or reduction of molecular oxygen"/>
    <property type="evidence" value="ECO:0007669"/>
    <property type="project" value="InterPro"/>
</dbReference>
<dbReference type="GO" id="GO:0005506">
    <property type="term" value="F:iron ion binding"/>
    <property type="evidence" value="ECO:0007669"/>
    <property type="project" value="InterPro"/>
</dbReference>
<dbReference type="CDD" id="cd00302">
    <property type="entry name" value="cytochrome_P450"/>
    <property type="match status" value="1"/>
</dbReference>
<keyword evidence="6" id="KW-1133">Transmembrane helix</keyword>
<evidence type="ECO:0000256" key="1">
    <source>
        <dbReference type="ARBA" id="ARBA00010617"/>
    </source>
</evidence>
<keyword evidence="6" id="KW-0812">Transmembrane</keyword>
<dbReference type="Proteomes" id="UP000245771">
    <property type="component" value="Unassembled WGS sequence"/>
</dbReference>
<keyword evidence="2 5" id="KW-0349">Heme</keyword>
<organism evidence="7 8">
    <name type="scientific">Meira miltonrushii</name>
    <dbReference type="NCBI Taxonomy" id="1280837"/>
    <lineage>
        <taxon>Eukaryota</taxon>
        <taxon>Fungi</taxon>
        <taxon>Dikarya</taxon>
        <taxon>Basidiomycota</taxon>
        <taxon>Ustilaginomycotina</taxon>
        <taxon>Exobasidiomycetes</taxon>
        <taxon>Exobasidiales</taxon>
        <taxon>Brachybasidiaceae</taxon>
        <taxon>Meira</taxon>
    </lineage>
</organism>
<dbReference type="Gene3D" id="1.10.630.10">
    <property type="entry name" value="Cytochrome P450"/>
    <property type="match status" value="1"/>
</dbReference>
<reference evidence="7 8" key="1">
    <citation type="journal article" date="2018" name="Mol. Biol. Evol.">
        <title>Broad Genomic Sampling Reveals a Smut Pathogenic Ancestry of the Fungal Clade Ustilaginomycotina.</title>
        <authorList>
            <person name="Kijpornyongpan T."/>
            <person name="Mondo S.J."/>
            <person name="Barry K."/>
            <person name="Sandor L."/>
            <person name="Lee J."/>
            <person name="Lipzen A."/>
            <person name="Pangilinan J."/>
            <person name="LaButti K."/>
            <person name="Hainaut M."/>
            <person name="Henrissat B."/>
            <person name="Grigoriev I.V."/>
            <person name="Spatafora J.W."/>
            <person name="Aime M.C."/>
        </authorList>
    </citation>
    <scope>NUCLEOTIDE SEQUENCE [LARGE SCALE GENOMIC DNA]</scope>
    <source>
        <strain evidence="7 8">MCA 3882</strain>
    </source>
</reference>
<dbReference type="Pfam" id="PF00067">
    <property type="entry name" value="p450"/>
    <property type="match status" value="1"/>
</dbReference>
<keyword evidence="3 5" id="KW-0479">Metal-binding</keyword>
<comment type="cofactor">
    <cofactor evidence="5">
        <name>heme</name>
        <dbReference type="ChEBI" id="CHEBI:30413"/>
    </cofactor>
</comment>
<dbReference type="OrthoDB" id="1055148at2759"/>
<dbReference type="PANTHER" id="PTHR24304">
    <property type="entry name" value="CYTOCHROME P450 FAMILY 7"/>
    <property type="match status" value="1"/>
</dbReference>
<protein>
    <submittedName>
        <fullName evidence="7">Cytochrome P450</fullName>
    </submittedName>
</protein>
<dbReference type="RefSeq" id="XP_025354827.1">
    <property type="nucleotide sequence ID" value="XM_025498527.1"/>
</dbReference>
<dbReference type="InParanoid" id="A0A316VGB1"/>
<keyword evidence="6" id="KW-0472">Membrane</keyword>